<accession>A0ABM9AMQ2</accession>
<comment type="cofactor">
    <cofactor evidence="1 5">
        <name>FAD</name>
        <dbReference type="ChEBI" id="CHEBI:57692"/>
    </cofactor>
</comment>
<keyword evidence="5 9" id="KW-0560">Oxidoreductase</keyword>
<evidence type="ECO:0000313" key="9">
    <source>
        <dbReference type="EMBL" id="CAH0995083.1"/>
    </source>
</evidence>
<dbReference type="PROSITE" id="PS00073">
    <property type="entry name" value="ACYL_COA_DH_2"/>
    <property type="match status" value="1"/>
</dbReference>
<organism evidence="9 10">
    <name type="scientific">Emticicia aquatica</name>
    <dbReference type="NCBI Taxonomy" id="1681835"/>
    <lineage>
        <taxon>Bacteria</taxon>
        <taxon>Pseudomonadati</taxon>
        <taxon>Bacteroidota</taxon>
        <taxon>Cytophagia</taxon>
        <taxon>Cytophagales</taxon>
        <taxon>Leadbetterellaceae</taxon>
        <taxon>Emticicia</taxon>
    </lineage>
</organism>
<dbReference type="PANTHER" id="PTHR43884:SF12">
    <property type="entry name" value="ISOVALERYL-COA DEHYDROGENASE, MITOCHONDRIAL-RELATED"/>
    <property type="match status" value="1"/>
</dbReference>
<dbReference type="PANTHER" id="PTHR43884">
    <property type="entry name" value="ACYL-COA DEHYDROGENASE"/>
    <property type="match status" value="1"/>
</dbReference>
<dbReference type="Gene3D" id="2.40.110.10">
    <property type="entry name" value="Butyryl-CoA Dehydrogenase, subunit A, domain 2"/>
    <property type="match status" value="1"/>
</dbReference>
<keyword evidence="10" id="KW-1185">Reference proteome</keyword>
<evidence type="ECO:0000259" key="7">
    <source>
        <dbReference type="Pfam" id="PF02770"/>
    </source>
</evidence>
<dbReference type="EMBL" id="CAKLPY010000001">
    <property type="protein sequence ID" value="CAH0995083.1"/>
    <property type="molecule type" value="Genomic_DNA"/>
</dbReference>
<comment type="caution">
    <text evidence="9">The sequence shown here is derived from an EMBL/GenBank/DDBJ whole genome shotgun (WGS) entry which is preliminary data.</text>
</comment>
<evidence type="ECO:0000256" key="4">
    <source>
        <dbReference type="ARBA" id="ARBA00022827"/>
    </source>
</evidence>
<dbReference type="Gene3D" id="1.10.540.10">
    <property type="entry name" value="Acyl-CoA dehydrogenase/oxidase, N-terminal domain"/>
    <property type="match status" value="1"/>
</dbReference>
<dbReference type="InterPro" id="IPR006091">
    <property type="entry name" value="Acyl-CoA_Oxase/DH_mid-dom"/>
</dbReference>
<dbReference type="Pfam" id="PF02770">
    <property type="entry name" value="Acyl-CoA_dh_M"/>
    <property type="match status" value="1"/>
</dbReference>
<dbReference type="Gene3D" id="1.20.140.10">
    <property type="entry name" value="Butyryl-CoA Dehydrogenase, subunit A, domain 3"/>
    <property type="match status" value="1"/>
</dbReference>
<evidence type="ECO:0000259" key="8">
    <source>
        <dbReference type="Pfam" id="PF02771"/>
    </source>
</evidence>
<gene>
    <name evidence="9" type="primary">acdA_1</name>
    <name evidence="9" type="ORF">EMA8858_01203</name>
</gene>
<dbReference type="InterPro" id="IPR009100">
    <property type="entry name" value="AcylCoA_DH/oxidase_NM_dom_sf"/>
</dbReference>
<name>A0ABM9AMQ2_9BACT</name>
<comment type="similarity">
    <text evidence="2 5">Belongs to the acyl-CoA dehydrogenase family.</text>
</comment>
<feature type="domain" description="Acyl-CoA oxidase/dehydrogenase middle" evidence="7">
    <location>
        <begin position="140"/>
        <end position="234"/>
    </location>
</feature>
<dbReference type="InterPro" id="IPR009075">
    <property type="entry name" value="AcylCo_DH/oxidase_C"/>
</dbReference>
<dbReference type="InterPro" id="IPR046373">
    <property type="entry name" value="Acyl-CoA_Oxase/DH_mid-dom_sf"/>
</dbReference>
<feature type="domain" description="Acyl-CoA dehydrogenase/oxidase C-terminal" evidence="6">
    <location>
        <begin position="246"/>
        <end position="394"/>
    </location>
</feature>
<dbReference type="Pfam" id="PF02771">
    <property type="entry name" value="Acyl-CoA_dh_N"/>
    <property type="match status" value="1"/>
</dbReference>
<dbReference type="PIRSF" id="PIRSF016578">
    <property type="entry name" value="HsaA"/>
    <property type="match status" value="1"/>
</dbReference>
<dbReference type="SUPFAM" id="SSF47203">
    <property type="entry name" value="Acyl-CoA dehydrogenase C-terminal domain-like"/>
    <property type="match status" value="1"/>
</dbReference>
<protein>
    <submittedName>
        <fullName evidence="9">Acyl-CoA dehydrogenase</fullName>
        <ecNumber evidence="9">1.3.99.-</ecNumber>
    </submittedName>
</protein>
<feature type="domain" description="Acyl-CoA dehydrogenase/oxidase N-terminal" evidence="8">
    <location>
        <begin position="24"/>
        <end position="134"/>
    </location>
</feature>
<dbReference type="InterPro" id="IPR037069">
    <property type="entry name" value="AcylCoA_DH/ox_N_sf"/>
</dbReference>
<evidence type="ECO:0000256" key="1">
    <source>
        <dbReference type="ARBA" id="ARBA00001974"/>
    </source>
</evidence>
<sequence length="398" mass="43297">MISFAIKLSTNIKIMNLIEIETAEHTEMIRQSAKDFAENYIRPQIMEWDEKQIFPVDLFHKMGDFGFMGVLVPEIYGGSGLGYQEYITILDEISKVCGAIGLSVAAHNSLCTNHILTFGNEEQKHKYLPKLASGAWVGAWGLTETGTGSDAGGMATTAVEDGDFFVLNGSKNFITHAISSDVSVVIVRTGQKSDSHGMTALIIEKGTQGFSSGKKENKLGMRASETACLFFDNCRVHKDNVIGNIGEGFVQSLKILDGGRISIAALSLGIAKGAYEAALKYAQEREQFGKAIFNFQGISFKLAEMATKIEAAELLTRNAGTLKNQGKKMTKEGAMAKLFASETAVEVATEGIQIHGGYGYTKDFPAEKYYRDAKLCTIGEGTSEIQKIVISREICKNI</sequence>
<keyword evidence="3 5" id="KW-0285">Flavoprotein</keyword>
<dbReference type="EC" id="1.3.99.-" evidence="9"/>
<reference evidence="9" key="1">
    <citation type="submission" date="2021-12" db="EMBL/GenBank/DDBJ databases">
        <authorList>
            <person name="Rodrigo-Torres L."/>
            <person name="Arahal R. D."/>
            <person name="Lucena T."/>
        </authorList>
    </citation>
    <scope>NUCLEOTIDE SEQUENCE</scope>
    <source>
        <strain evidence="9">CECT 8858</strain>
    </source>
</reference>
<dbReference type="SUPFAM" id="SSF56645">
    <property type="entry name" value="Acyl-CoA dehydrogenase NM domain-like"/>
    <property type="match status" value="1"/>
</dbReference>
<proteinExistence type="inferred from homology"/>
<evidence type="ECO:0000256" key="2">
    <source>
        <dbReference type="ARBA" id="ARBA00009347"/>
    </source>
</evidence>
<dbReference type="InterPro" id="IPR013786">
    <property type="entry name" value="AcylCoA_DH/ox_N"/>
</dbReference>
<dbReference type="Pfam" id="PF00441">
    <property type="entry name" value="Acyl-CoA_dh_1"/>
    <property type="match status" value="1"/>
</dbReference>
<keyword evidence="4 5" id="KW-0274">FAD</keyword>
<evidence type="ECO:0000256" key="3">
    <source>
        <dbReference type="ARBA" id="ARBA00022630"/>
    </source>
</evidence>
<dbReference type="InterPro" id="IPR006089">
    <property type="entry name" value="Acyl-CoA_DH_CS"/>
</dbReference>
<dbReference type="GO" id="GO:0016491">
    <property type="term" value="F:oxidoreductase activity"/>
    <property type="evidence" value="ECO:0007669"/>
    <property type="project" value="UniProtKB-KW"/>
</dbReference>
<evidence type="ECO:0000256" key="5">
    <source>
        <dbReference type="RuleBase" id="RU362125"/>
    </source>
</evidence>
<dbReference type="Proteomes" id="UP000837932">
    <property type="component" value="Unassembled WGS sequence"/>
</dbReference>
<dbReference type="InterPro" id="IPR036250">
    <property type="entry name" value="AcylCo_DH-like_C"/>
</dbReference>
<evidence type="ECO:0000313" key="10">
    <source>
        <dbReference type="Proteomes" id="UP000837932"/>
    </source>
</evidence>
<evidence type="ECO:0000259" key="6">
    <source>
        <dbReference type="Pfam" id="PF00441"/>
    </source>
</evidence>